<feature type="domain" description="ATPase AAA-type core" evidence="6">
    <location>
        <begin position="44"/>
        <end position="89"/>
    </location>
</feature>
<dbReference type="PANTHER" id="PTHR45644:SF39">
    <property type="entry name" value="AAA-TYPE ATPASE FAMILY PROTEIN-RELATED"/>
    <property type="match status" value="1"/>
</dbReference>
<sequence>MRTLTPSLSLSPLSHPLYRNPGTLNLPAGSSAPLHSLHDFGNLSETIKNEFMMNWDGLRTKDKKHVLVLAATNRPFDLDEAVIRRLPKSVKDLVKMLHADAKEGLSAAEVLSKLVNLYYVKSGLYFICKCIALLFIKSSYLGGQLWGIDVYTYDSNLAAGYCHPTASPPQTAIQELRATIRVLQISPDIV</sequence>
<dbReference type="GO" id="GO:0005524">
    <property type="term" value="F:ATP binding"/>
    <property type="evidence" value="ECO:0007669"/>
    <property type="project" value="UniProtKB-KW"/>
</dbReference>
<dbReference type="InterPro" id="IPR003960">
    <property type="entry name" value="ATPase_AAA_CS"/>
</dbReference>
<protein>
    <recommendedName>
        <fullName evidence="6">ATPase AAA-type core domain-containing protein</fullName>
    </recommendedName>
</protein>
<evidence type="ECO:0000313" key="8">
    <source>
        <dbReference type="Proteomes" id="UP000289738"/>
    </source>
</evidence>
<evidence type="ECO:0000259" key="6">
    <source>
        <dbReference type="Pfam" id="PF00004"/>
    </source>
</evidence>
<dbReference type="Pfam" id="PF00004">
    <property type="entry name" value="AAA"/>
    <property type="match status" value="1"/>
</dbReference>
<evidence type="ECO:0000256" key="5">
    <source>
        <dbReference type="RuleBase" id="RU003651"/>
    </source>
</evidence>
<dbReference type="GO" id="GO:0016887">
    <property type="term" value="F:ATP hydrolysis activity"/>
    <property type="evidence" value="ECO:0007669"/>
    <property type="project" value="InterPro"/>
</dbReference>
<evidence type="ECO:0000256" key="1">
    <source>
        <dbReference type="ARBA" id="ARBA00004173"/>
    </source>
</evidence>
<keyword evidence="3 5" id="KW-0067">ATP-binding</keyword>
<dbReference type="PANTHER" id="PTHR45644">
    <property type="entry name" value="AAA ATPASE, PUTATIVE (AFU_ORTHOLOGUE AFUA_2G12920)-RELATED-RELATED"/>
    <property type="match status" value="1"/>
</dbReference>
<dbReference type="InterPro" id="IPR051701">
    <property type="entry name" value="Mito_OM_Translocase_MSP1"/>
</dbReference>
<comment type="similarity">
    <text evidence="5">Belongs to the AAA ATPase family.</text>
</comment>
<comment type="subcellular location">
    <subcellularLocation>
        <location evidence="1">Mitochondrion</location>
    </subcellularLocation>
</comment>
<keyword evidence="8" id="KW-1185">Reference proteome</keyword>
<keyword evidence="2 5" id="KW-0547">Nucleotide-binding</keyword>
<gene>
    <name evidence="7" type="ORF">Ahy_A02g006624</name>
</gene>
<dbReference type="InterPro" id="IPR003959">
    <property type="entry name" value="ATPase_AAA_core"/>
</dbReference>
<dbReference type="InterPro" id="IPR027417">
    <property type="entry name" value="P-loop_NTPase"/>
</dbReference>
<evidence type="ECO:0000256" key="3">
    <source>
        <dbReference type="ARBA" id="ARBA00022840"/>
    </source>
</evidence>
<dbReference type="EMBL" id="SDMP01000002">
    <property type="protein sequence ID" value="RYR72406.1"/>
    <property type="molecule type" value="Genomic_DNA"/>
</dbReference>
<dbReference type="AlphaFoldDB" id="A0A445EA60"/>
<proteinExistence type="inferred from homology"/>
<dbReference type="GO" id="GO:0005741">
    <property type="term" value="C:mitochondrial outer membrane"/>
    <property type="evidence" value="ECO:0007669"/>
    <property type="project" value="TreeGrafter"/>
</dbReference>
<organism evidence="7 8">
    <name type="scientific">Arachis hypogaea</name>
    <name type="common">Peanut</name>
    <dbReference type="NCBI Taxonomy" id="3818"/>
    <lineage>
        <taxon>Eukaryota</taxon>
        <taxon>Viridiplantae</taxon>
        <taxon>Streptophyta</taxon>
        <taxon>Embryophyta</taxon>
        <taxon>Tracheophyta</taxon>
        <taxon>Spermatophyta</taxon>
        <taxon>Magnoliopsida</taxon>
        <taxon>eudicotyledons</taxon>
        <taxon>Gunneridae</taxon>
        <taxon>Pentapetalae</taxon>
        <taxon>rosids</taxon>
        <taxon>fabids</taxon>
        <taxon>Fabales</taxon>
        <taxon>Fabaceae</taxon>
        <taxon>Papilionoideae</taxon>
        <taxon>50 kb inversion clade</taxon>
        <taxon>dalbergioids sensu lato</taxon>
        <taxon>Dalbergieae</taxon>
        <taxon>Pterocarpus clade</taxon>
        <taxon>Arachis</taxon>
    </lineage>
</organism>
<name>A0A445EA60_ARAHY</name>
<comment type="caution">
    <text evidence="7">The sequence shown here is derived from an EMBL/GenBank/DDBJ whole genome shotgun (WGS) entry which is preliminary data.</text>
</comment>
<evidence type="ECO:0000256" key="4">
    <source>
        <dbReference type="ARBA" id="ARBA00023128"/>
    </source>
</evidence>
<dbReference type="Proteomes" id="UP000289738">
    <property type="component" value="Chromosome A02"/>
</dbReference>
<dbReference type="STRING" id="3818.A0A445EA60"/>
<keyword evidence="4" id="KW-0496">Mitochondrion</keyword>
<accession>A0A445EA60</accession>
<evidence type="ECO:0000256" key="2">
    <source>
        <dbReference type="ARBA" id="ARBA00022741"/>
    </source>
</evidence>
<evidence type="ECO:0000313" key="7">
    <source>
        <dbReference type="EMBL" id="RYR72406.1"/>
    </source>
</evidence>
<dbReference type="Gene3D" id="3.40.50.300">
    <property type="entry name" value="P-loop containing nucleotide triphosphate hydrolases"/>
    <property type="match status" value="1"/>
</dbReference>
<reference evidence="7 8" key="1">
    <citation type="submission" date="2019-01" db="EMBL/GenBank/DDBJ databases">
        <title>Sequencing of cultivated peanut Arachis hypogaea provides insights into genome evolution and oil improvement.</title>
        <authorList>
            <person name="Chen X."/>
        </authorList>
    </citation>
    <scope>NUCLEOTIDE SEQUENCE [LARGE SCALE GENOMIC DNA]</scope>
    <source>
        <strain evidence="8">cv. Fuhuasheng</strain>
        <tissue evidence="7">Leaves</tissue>
    </source>
</reference>
<dbReference type="PROSITE" id="PS00674">
    <property type="entry name" value="AAA"/>
    <property type="match status" value="1"/>
</dbReference>